<keyword evidence="2" id="KW-0479">Metal-binding</keyword>
<feature type="domain" description="DDE Tnp4" evidence="3">
    <location>
        <begin position="124"/>
        <end position="263"/>
    </location>
</feature>
<evidence type="ECO:0000313" key="5">
    <source>
        <dbReference type="EMBL" id="BET38053.1"/>
    </source>
</evidence>
<dbReference type="EMBL" id="AP028955">
    <property type="protein sequence ID" value="BET38053.1"/>
    <property type="molecule type" value="Genomic_DNA"/>
</dbReference>
<dbReference type="RefSeq" id="WP_353306783.1">
    <property type="nucleotide sequence ID" value="NZ_AP028955.1"/>
</dbReference>
<evidence type="ECO:0000259" key="4">
    <source>
        <dbReference type="Pfam" id="PF13613"/>
    </source>
</evidence>
<sequence>MNFENLKKLKNEQFYRYFGIKRFHFDEILTKLMEIENLKKTKGRKYKLSVEERLMMTLVYWKEYYTFFQMSIKYKMSASSCFRNITWVENKLSDDKDYQFLKTKYKSKIEKKQEDLNEFRFYLIDSTEIEIERPTKKKLQLGYFSGKSWMFSIKFQIIYDFFNKKIVDIFADNGKVHDFQILKNSNLEFSEKTIIIGDLGYQGIQNIYKNTILPIKKTKNKKLTKQEKIYNKIISKIRIKVEHVFAWLKRFKILINKCRKSIFRLMYLRFNLLCEIFNKTKSLK</sequence>
<evidence type="ECO:0008006" key="7">
    <source>
        <dbReference type="Google" id="ProtNLM"/>
    </source>
</evidence>
<dbReference type="InterPro" id="IPR027805">
    <property type="entry name" value="Transposase_HTH_dom"/>
</dbReference>
<protein>
    <recommendedName>
        <fullName evidence="7">Transposase</fullName>
    </recommendedName>
</protein>
<dbReference type="Pfam" id="PF13613">
    <property type="entry name" value="HTH_Tnp_4"/>
    <property type="match status" value="1"/>
</dbReference>
<evidence type="ECO:0000256" key="2">
    <source>
        <dbReference type="ARBA" id="ARBA00022723"/>
    </source>
</evidence>
<reference evidence="6" key="1">
    <citation type="journal article" date="2024" name="FEMS Microbiol. Lett.">
        <title>Genomic insights into Spiroplasma endosymbionts that induce male-killing and protective phenotypes in the pea aphid.</title>
        <authorList>
            <person name="Arai H."/>
            <person name="Legeai F."/>
            <person name="Kageyama D."/>
            <person name="Sugio A."/>
            <person name="Simon J.C."/>
        </authorList>
    </citation>
    <scope>NUCLEOTIDE SEQUENCE [LARGE SCALE GENOMIC DNA]</scope>
    <source>
        <strain evidence="6">sAp269</strain>
    </source>
</reference>
<keyword evidence="6" id="KW-1185">Reference proteome</keyword>
<organism evidence="5 6">
    <name type="scientific">Spiroplasma ixodetis</name>
    <dbReference type="NCBI Taxonomy" id="2141"/>
    <lineage>
        <taxon>Bacteria</taxon>
        <taxon>Bacillati</taxon>
        <taxon>Mycoplasmatota</taxon>
        <taxon>Mollicutes</taxon>
        <taxon>Entomoplasmatales</taxon>
        <taxon>Spiroplasmataceae</taxon>
        <taxon>Spiroplasma</taxon>
    </lineage>
</organism>
<accession>A0ABM8JMH5</accession>
<comment type="cofactor">
    <cofactor evidence="1">
        <name>a divalent metal cation</name>
        <dbReference type="ChEBI" id="CHEBI:60240"/>
    </cofactor>
</comment>
<dbReference type="Proteomes" id="UP001473424">
    <property type="component" value="Chromosome"/>
</dbReference>
<evidence type="ECO:0000259" key="3">
    <source>
        <dbReference type="Pfam" id="PF13359"/>
    </source>
</evidence>
<name>A0ABM8JMH5_9MOLU</name>
<feature type="domain" description="Transposase Helix-turn-helix" evidence="4">
    <location>
        <begin position="47"/>
        <end position="92"/>
    </location>
</feature>
<dbReference type="Pfam" id="PF13359">
    <property type="entry name" value="DDE_Tnp_4"/>
    <property type="match status" value="1"/>
</dbReference>
<evidence type="ECO:0000256" key="1">
    <source>
        <dbReference type="ARBA" id="ARBA00001968"/>
    </source>
</evidence>
<gene>
    <name evidence="5" type="ORF">SAP269_06420</name>
</gene>
<evidence type="ECO:0000313" key="6">
    <source>
        <dbReference type="Proteomes" id="UP001473424"/>
    </source>
</evidence>
<dbReference type="InterPro" id="IPR027806">
    <property type="entry name" value="HARBI1_dom"/>
</dbReference>
<proteinExistence type="predicted"/>